<proteinExistence type="predicted"/>
<organism evidence="1">
    <name type="scientific">Anguilla anguilla</name>
    <name type="common">European freshwater eel</name>
    <name type="synonym">Muraena anguilla</name>
    <dbReference type="NCBI Taxonomy" id="7936"/>
    <lineage>
        <taxon>Eukaryota</taxon>
        <taxon>Metazoa</taxon>
        <taxon>Chordata</taxon>
        <taxon>Craniata</taxon>
        <taxon>Vertebrata</taxon>
        <taxon>Euteleostomi</taxon>
        <taxon>Actinopterygii</taxon>
        <taxon>Neopterygii</taxon>
        <taxon>Teleostei</taxon>
        <taxon>Anguilliformes</taxon>
        <taxon>Anguillidae</taxon>
        <taxon>Anguilla</taxon>
    </lineage>
</organism>
<dbReference type="AlphaFoldDB" id="A0A0E9RMB5"/>
<accession>A0A0E9RMB5</accession>
<reference evidence="1" key="2">
    <citation type="journal article" date="2015" name="Fish Shellfish Immunol.">
        <title>Early steps in the European eel (Anguilla anguilla)-Vibrio vulnificus interaction in the gills: Role of the RtxA13 toxin.</title>
        <authorList>
            <person name="Callol A."/>
            <person name="Pajuelo D."/>
            <person name="Ebbesson L."/>
            <person name="Teles M."/>
            <person name="MacKenzie S."/>
            <person name="Amaro C."/>
        </authorList>
    </citation>
    <scope>NUCLEOTIDE SEQUENCE</scope>
</reference>
<sequence length="63" mass="7256">MLMLKECYVLALVISPTQPHPNYQHSIKHRFLESQGLMSKPLLHKHAQSLVPLLQEHYPRGGL</sequence>
<dbReference type="EMBL" id="GBXM01079084">
    <property type="protein sequence ID" value="JAH29493.1"/>
    <property type="molecule type" value="Transcribed_RNA"/>
</dbReference>
<protein>
    <submittedName>
        <fullName evidence="1">Uncharacterized protein</fullName>
    </submittedName>
</protein>
<reference evidence="1" key="1">
    <citation type="submission" date="2014-11" db="EMBL/GenBank/DDBJ databases">
        <authorList>
            <person name="Amaro Gonzalez C."/>
        </authorList>
    </citation>
    <scope>NUCLEOTIDE SEQUENCE</scope>
</reference>
<evidence type="ECO:0000313" key="1">
    <source>
        <dbReference type="EMBL" id="JAH29493.1"/>
    </source>
</evidence>
<name>A0A0E9RMB5_ANGAN</name>